<organism evidence="10 11">
    <name type="scientific">Amphibalanus amphitrite</name>
    <name type="common">Striped barnacle</name>
    <name type="synonym">Balanus amphitrite</name>
    <dbReference type="NCBI Taxonomy" id="1232801"/>
    <lineage>
        <taxon>Eukaryota</taxon>
        <taxon>Metazoa</taxon>
        <taxon>Ecdysozoa</taxon>
        <taxon>Arthropoda</taxon>
        <taxon>Crustacea</taxon>
        <taxon>Multicrustacea</taxon>
        <taxon>Cirripedia</taxon>
        <taxon>Thoracica</taxon>
        <taxon>Thoracicalcarea</taxon>
        <taxon>Balanomorpha</taxon>
        <taxon>Balanoidea</taxon>
        <taxon>Balanidae</taxon>
        <taxon>Amphibalaninae</taxon>
        <taxon>Amphibalanus</taxon>
    </lineage>
</organism>
<dbReference type="OrthoDB" id="6381388at2759"/>
<dbReference type="EMBL" id="VIIS01000046">
    <property type="protein sequence ID" value="KAF0314126.1"/>
    <property type="molecule type" value="Genomic_DNA"/>
</dbReference>
<dbReference type="GO" id="GO:0003723">
    <property type="term" value="F:RNA binding"/>
    <property type="evidence" value="ECO:0007669"/>
    <property type="project" value="UniProtKB-UniRule"/>
</dbReference>
<keyword evidence="6 8" id="KW-0810">Translation regulation</keyword>
<evidence type="ECO:0000256" key="4">
    <source>
        <dbReference type="ARBA" id="ARBA00022771"/>
    </source>
</evidence>
<evidence type="ECO:0000256" key="3">
    <source>
        <dbReference type="ARBA" id="ARBA00022723"/>
    </source>
</evidence>
<comment type="subcellular location">
    <subcellularLocation>
        <location evidence="1">Cytoplasm</location>
    </subcellularLocation>
</comment>
<dbReference type="GO" id="GO:0005737">
    <property type="term" value="C:cytoplasm"/>
    <property type="evidence" value="ECO:0007669"/>
    <property type="project" value="UniProtKB-SubCell"/>
</dbReference>
<dbReference type="Proteomes" id="UP000440578">
    <property type="component" value="Unassembled WGS sequence"/>
</dbReference>
<dbReference type="InterPro" id="IPR038129">
    <property type="entry name" value="Nanos_sf"/>
</dbReference>
<evidence type="ECO:0000256" key="8">
    <source>
        <dbReference type="PROSITE-ProRule" id="PRU00855"/>
    </source>
</evidence>
<dbReference type="GO" id="GO:0008270">
    <property type="term" value="F:zinc ion binding"/>
    <property type="evidence" value="ECO:0007669"/>
    <property type="project" value="UniProtKB-KW"/>
</dbReference>
<dbReference type="PROSITE" id="PS51522">
    <property type="entry name" value="ZF_NANOS"/>
    <property type="match status" value="1"/>
</dbReference>
<proteinExistence type="inferred from homology"/>
<dbReference type="AlphaFoldDB" id="A0A6A4X351"/>
<dbReference type="Pfam" id="PF05741">
    <property type="entry name" value="zf-nanos"/>
    <property type="match status" value="1"/>
</dbReference>
<accession>A0A6A4X351</accession>
<sequence>MAIRPHSWPDYDVIGRELRSRGFGDKCRFCANNGELWFVSTSHKLKDEQGRTRCPMLQAYTCPKCRACGLNAHTKKYCPTNRR</sequence>
<protein>
    <submittedName>
        <fullName evidence="10">Nanos 2</fullName>
    </submittedName>
</protein>
<dbReference type="InterPro" id="IPR024161">
    <property type="entry name" value="Znf_nanos-typ"/>
</dbReference>
<dbReference type="PANTHER" id="PTHR12887">
    <property type="entry name" value="NANOS PROTEIN"/>
    <property type="match status" value="1"/>
</dbReference>
<evidence type="ECO:0000256" key="2">
    <source>
        <dbReference type="ARBA" id="ARBA00022490"/>
    </source>
</evidence>
<keyword evidence="2" id="KW-0963">Cytoplasm</keyword>
<keyword evidence="3" id="KW-0479">Metal-binding</keyword>
<name>A0A6A4X351_AMPAM</name>
<feature type="domain" description="Nanos-type" evidence="9">
    <location>
        <begin position="26"/>
        <end position="80"/>
    </location>
</feature>
<dbReference type="Gene3D" id="4.10.60.30">
    <property type="entry name" value="Nanos, RNA-binding domain"/>
    <property type="match status" value="1"/>
</dbReference>
<evidence type="ECO:0000256" key="7">
    <source>
        <dbReference type="ARBA" id="ARBA00022884"/>
    </source>
</evidence>
<evidence type="ECO:0000256" key="5">
    <source>
        <dbReference type="ARBA" id="ARBA00022833"/>
    </source>
</evidence>
<evidence type="ECO:0000256" key="6">
    <source>
        <dbReference type="ARBA" id="ARBA00022845"/>
    </source>
</evidence>
<keyword evidence="7 8" id="KW-0694">RNA-binding</keyword>
<dbReference type="InterPro" id="IPR008705">
    <property type="entry name" value="Nanos/Xcar2"/>
</dbReference>
<reference evidence="10 11" key="1">
    <citation type="submission" date="2019-07" db="EMBL/GenBank/DDBJ databases">
        <title>Draft genome assembly of a fouling barnacle, Amphibalanus amphitrite (Darwin, 1854): The first reference genome for Thecostraca.</title>
        <authorList>
            <person name="Kim W."/>
        </authorList>
    </citation>
    <scope>NUCLEOTIDE SEQUENCE [LARGE SCALE GENOMIC DNA]</scope>
    <source>
        <strain evidence="10">SNU_AA5</strain>
        <tissue evidence="10">Soma without cirri and trophi</tissue>
    </source>
</reference>
<comment type="similarity">
    <text evidence="8">Belongs to the nanos family.</text>
</comment>
<keyword evidence="11" id="KW-1185">Reference proteome</keyword>
<gene>
    <name evidence="10" type="primary">NANOS2</name>
    <name evidence="10" type="ORF">FJT64_015417</name>
</gene>
<dbReference type="GO" id="GO:0006417">
    <property type="term" value="P:regulation of translation"/>
    <property type="evidence" value="ECO:0007669"/>
    <property type="project" value="UniProtKB-UniRule"/>
</dbReference>
<evidence type="ECO:0000313" key="10">
    <source>
        <dbReference type="EMBL" id="KAF0314126.1"/>
    </source>
</evidence>
<keyword evidence="4 8" id="KW-0863">Zinc-finger</keyword>
<comment type="caution">
    <text evidence="10">The sequence shown here is derived from an EMBL/GenBank/DDBJ whole genome shotgun (WGS) entry which is preliminary data.</text>
</comment>
<keyword evidence="5" id="KW-0862">Zinc</keyword>
<evidence type="ECO:0000259" key="9">
    <source>
        <dbReference type="PROSITE" id="PS51522"/>
    </source>
</evidence>
<evidence type="ECO:0000313" key="11">
    <source>
        <dbReference type="Proteomes" id="UP000440578"/>
    </source>
</evidence>
<evidence type="ECO:0000256" key="1">
    <source>
        <dbReference type="ARBA" id="ARBA00004496"/>
    </source>
</evidence>